<evidence type="ECO:0000256" key="4">
    <source>
        <dbReference type="RuleBase" id="RU365014"/>
    </source>
</evidence>
<dbReference type="RefSeq" id="WP_350244356.1">
    <property type="nucleotide sequence ID" value="NZ_CP158299.1"/>
</dbReference>
<evidence type="ECO:0000256" key="1">
    <source>
        <dbReference type="ARBA" id="ARBA00001964"/>
    </source>
</evidence>
<name>A0AAU7UD14_9DEIO</name>
<dbReference type="PANTHER" id="PTHR43380">
    <property type="entry name" value="2-OXOISOVALERATE DEHYDROGENASE SUBUNIT ALPHA, MITOCHONDRIAL"/>
    <property type="match status" value="1"/>
</dbReference>
<keyword evidence="2 4" id="KW-0560">Oxidoreductase</keyword>
<gene>
    <name evidence="6" type="ORF">ABOD76_08260</name>
</gene>
<dbReference type="InterPro" id="IPR001017">
    <property type="entry name" value="DH_E1"/>
</dbReference>
<dbReference type="CDD" id="cd02000">
    <property type="entry name" value="TPP_E1_PDC_ADC_BCADC"/>
    <property type="match status" value="1"/>
</dbReference>
<protein>
    <recommendedName>
        <fullName evidence="4">2-oxoisovalerate dehydrogenase subunit alpha</fullName>
        <ecNumber evidence="4">1.2.4.4</ecNumber>
    </recommendedName>
    <alternativeName>
        <fullName evidence="4">Branched-chain alpha-keto acid dehydrogenase E1 component alpha chain</fullName>
    </alternativeName>
</protein>
<organism evidence="6">
    <name type="scientific">Deinococcus sonorensis KR-87</name>
    <dbReference type="NCBI Taxonomy" id="694439"/>
    <lineage>
        <taxon>Bacteria</taxon>
        <taxon>Thermotogati</taxon>
        <taxon>Deinococcota</taxon>
        <taxon>Deinococci</taxon>
        <taxon>Deinococcales</taxon>
        <taxon>Deinococcaceae</taxon>
        <taxon>Deinococcus</taxon>
    </lineage>
</organism>
<accession>A0AAU7UD14</accession>
<dbReference type="EC" id="1.2.4.4" evidence="4"/>
<dbReference type="Gene3D" id="3.40.50.970">
    <property type="match status" value="1"/>
</dbReference>
<dbReference type="EMBL" id="CP158299">
    <property type="protein sequence ID" value="XBV86290.1"/>
    <property type="molecule type" value="Genomic_DNA"/>
</dbReference>
<proteinExistence type="inferred from homology"/>
<reference evidence="6" key="1">
    <citation type="submission" date="2024-06" db="EMBL/GenBank/DDBJ databases">
        <title>Draft Genome Sequence of Deinococcus sonorensis Type Strain KR-87, a Biofilm Producing Representative of the Genus Deinococcus.</title>
        <authorList>
            <person name="Boren L.S."/>
            <person name="Grosso R.A."/>
            <person name="Hugenberg-Cox A.N."/>
            <person name="Hill J.T.E."/>
            <person name="Albert C.M."/>
            <person name="Tuohy J.M."/>
        </authorList>
    </citation>
    <scope>NUCLEOTIDE SEQUENCE</scope>
    <source>
        <strain evidence="6">KR-87</strain>
    </source>
</reference>
<dbReference type="InterPro" id="IPR029061">
    <property type="entry name" value="THDP-binding"/>
</dbReference>
<evidence type="ECO:0000256" key="2">
    <source>
        <dbReference type="ARBA" id="ARBA00023002"/>
    </source>
</evidence>
<evidence type="ECO:0000259" key="5">
    <source>
        <dbReference type="Pfam" id="PF00676"/>
    </source>
</evidence>
<dbReference type="KEGG" id="dsc:ABOD76_08260"/>
<dbReference type="SUPFAM" id="SSF52518">
    <property type="entry name" value="Thiamin diphosphate-binding fold (THDP-binding)"/>
    <property type="match status" value="1"/>
</dbReference>
<dbReference type="AlphaFoldDB" id="A0AAU7UD14"/>
<dbReference type="Pfam" id="PF00676">
    <property type="entry name" value="E1_dh"/>
    <property type="match status" value="1"/>
</dbReference>
<comment type="function">
    <text evidence="4">The branched-chain alpha-keto dehydrogenase complex catalyzes the overall conversion of alpha-keto acids to acyl-CoA and CO(2). It contains multiple copies of three enzymatic components: branched-chain alpha-keto acid decarboxylase (E1), lipoamide acyltransferase (E2) and lipoamide dehydrogenase (E3).</text>
</comment>
<dbReference type="InterPro" id="IPR050771">
    <property type="entry name" value="Alpha-ketoacid_DH_E1_comp"/>
</dbReference>
<keyword evidence="3 4" id="KW-0786">Thiamine pyrophosphate</keyword>
<comment type="cofactor">
    <cofactor evidence="1 4">
        <name>thiamine diphosphate</name>
        <dbReference type="ChEBI" id="CHEBI:58937"/>
    </cofactor>
</comment>
<sequence>MTTPTPASTEPADPRLAGTFSLLAPDGTPRRPELLPLGPEVLRLYRQMRRARLFDDRALVLQRQGRLGVYPLFGGMEATQVGAVLALDTARDWLAPTYRGTGCALAYGLPMHKVILSWRAHPDGFRMDPQQRLLPFYVPIGNQLPHAAGIALAERRRAEREGHDASVVLAFVGDGGTSEGDFHVGLNFAGVYRAPAVFVIENNGWAISTPTSRQTAAATLASRGEGYGMPAVRVDGNDLLAVHHVTAEAVARARAGEGPTLIECVTYRVMPHTSSDDPARYRDEAEGELWRTVLAPARRLRAYLDRAGLWDDEQEQALAAEVEQELRDALVQADAAPGLEPWQILDHVYAEPTPDLLEQQAELRALYPQRGAGQ</sequence>
<comment type="catalytic activity">
    <reaction evidence="4">
        <text>N(6)-[(R)-lipoyl]-L-lysyl-[protein] + 3-methyl-2-oxobutanoate + H(+) = N(6)-[(R)-S(8)-2-methylpropanoyldihydrolipoyl]-L-lysyl-[protein] + CO2</text>
        <dbReference type="Rhea" id="RHEA:13457"/>
        <dbReference type="Rhea" id="RHEA-COMP:10474"/>
        <dbReference type="Rhea" id="RHEA-COMP:10497"/>
        <dbReference type="ChEBI" id="CHEBI:11851"/>
        <dbReference type="ChEBI" id="CHEBI:15378"/>
        <dbReference type="ChEBI" id="CHEBI:16526"/>
        <dbReference type="ChEBI" id="CHEBI:83099"/>
        <dbReference type="ChEBI" id="CHEBI:83142"/>
        <dbReference type="EC" id="1.2.4.4"/>
    </reaction>
</comment>
<dbReference type="GO" id="GO:0009083">
    <property type="term" value="P:branched-chain amino acid catabolic process"/>
    <property type="evidence" value="ECO:0007669"/>
    <property type="project" value="TreeGrafter"/>
</dbReference>
<feature type="domain" description="Dehydrogenase E1 component" evidence="5">
    <location>
        <begin position="46"/>
        <end position="341"/>
    </location>
</feature>
<evidence type="ECO:0000313" key="6">
    <source>
        <dbReference type="EMBL" id="XBV86290.1"/>
    </source>
</evidence>
<evidence type="ECO:0000256" key="3">
    <source>
        <dbReference type="ARBA" id="ARBA00023052"/>
    </source>
</evidence>
<comment type="similarity">
    <text evidence="4">Belongs to the BCKDHA family.</text>
</comment>
<dbReference type="PANTHER" id="PTHR43380:SF1">
    <property type="entry name" value="2-OXOISOVALERATE DEHYDROGENASE SUBUNIT ALPHA, MITOCHONDRIAL"/>
    <property type="match status" value="1"/>
</dbReference>
<dbReference type="GO" id="GO:0003863">
    <property type="term" value="F:branched-chain 2-oxo acid dehydrogenase activity"/>
    <property type="evidence" value="ECO:0007669"/>
    <property type="project" value="UniProtKB-EC"/>
</dbReference>